<dbReference type="Pfam" id="PF00696">
    <property type="entry name" value="AA_kinase"/>
    <property type="match status" value="1"/>
</dbReference>
<feature type="binding site" evidence="11">
    <location>
        <position position="66"/>
    </location>
    <ligand>
        <name>UMP</name>
        <dbReference type="ChEBI" id="CHEBI:57865"/>
    </ligand>
</feature>
<dbReference type="PANTHER" id="PTHR42833:SF4">
    <property type="entry name" value="URIDYLATE KINASE PUMPKIN, CHLOROPLASTIC"/>
    <property type="match status" value="1"/>
</dbReference>
<proteinExistence type="inferred from homology"/>
<evidence type="ECO:0000256" key="4">
    <source>
        <dbReference type="ARBA" id="ARBA00022490"/>
    </source>
</evidence>
<comment type="similarity">
    <text evidence="3 11">Belongs to the UMP kinase family.</text>
</comment>
<reference evidence="14" key="1">
    <citation type="submission" date="2015-10" db="EMBL/GenBank/DDBJ databases">
        <authorList>
            <person name="Lehtovirta-Morley L.E."/>
            <person name="Vieille C."/>
        </authorList>
    </citation>
    <scope>NUCLEOTIDE SEQUENCE [LARGE SCALE GENOMIC DNA]</scope>
</reference>
<feature type="binding site" evidence="11">
    <location>
        <position position="146"/>
    </location>
    <ligand>
        <name>ATP</name>
        <dbReference type="ChEBI" id="CHEBI:30616"/>
    </ligand>
</feature>
<keyword evidence="6 11" id="KW-0547">Nucleotide-binding</keyword>
<evidence type="ECO:0000256" key="2">
    <source>
        <dbReference type="ARBA" id="ARBA00004791"/>
    </source>
</evidence>
<comment type="caution">
    <text evidence="11">Lacks conserved residue(s) required for the propagation of feature annotation.</text>
</comment>
<evidence type="ECO:0000256" key="8">
    <source>
        <dbReference type="ARBA" id="ARBA00022840"/>
    </source>
</evidence>
<keyword evidence="5 11" id="KW-0808">Transferase</keyword>
<dbReference type="UniPathway" id="UPA00159">
    <property type="reaction ID" value="UER00275"/>
</dbReference>
<comment type="pathway">
    <text evidence="2 11">Pyrimidine metabolism; CTP biosynthesis via de novo pathway; UDP from UMP (UMPK route): step 1/1.</text>
</comment>
<dbReference type="GO" id="GO:0033862">
    <property type="term" value="F:UMP kinase activity"/>
    <property type="evidence" value="ECO:0007669"/>
    <property type="project" value="UniProtKB-EC"/>
</dbReference>
<evidence type="ECO:0000259" key="12">
    <source>
        <dbReference type="Pfam" id="PF00696"/>
    </source>
</evidence>
<sequence>MKKRIVIKLSGSLFGLEDMKTLKQYAEFFVKISKVCQPIIIAGGGKIARHYISHARSSGADESTLDELGIEVSRLNAKLLIYALQQKAYPHPPINLKEVANAADTGLIVVTGGLHPGQSTNATAALIAEKVRASTFLNATDVDGVYDSDPNKNKNARKFKKIPIKKLRSMLVHQDSVAGGYDLMDIVALKVIERSKLKTRILKSDTKVLEKAIKGSPEGTEITLA</sequence>
<dbReference type="FunFam" id="3.40.1160.10:FF:000030">
    <property type="entry name" value="Uridylate kinase"/>
    <property type="match status" value="1"/>
</dbReference>
<keyword evidence="14" id="KW-1185">Reference proteome</keyword>
<evidence type="ECO:0000313" key="14">
    <source>
        <dbReference type="Proteomes" id="UP000196239"/>
    </source>
</evidence>
<evidence type="ECO:0000256" key="11">
    <source>
        <dbReference type="HAMAP-Rule" id="MF_01220"/>
    </source>
</evidence>
<protein>
    <recommendedName>
        <fullName evidence="11">Uridylate kinase</fullName>
        <shortName evidence="11">UK</shortName>
        <ecNumber evidence="11">2.7.4.22</ecNumber>
    </recommendedName>
    <alternativeName>
        <fullName evidence="11">Uridine monophosphate kinase</fullName>
        <shortName evidence="11">UMP kinase</shortName>
        <shortName evidence="11">UMPK</shortName>
    </alternativeName>
</protein>
<keyword evidence="8 11" id="KW-0067">ATP-binding</keyword>
<evidence type="ECO:0000256" key="9">
    <source>
        <dbReference type="ARBA" id="ARBA00022975"/>
    </source>
</evidence>
<evidence type="ECO:0000313" key="13">
    <source>
        <dbReference type="EMBL" id="CUR52776.1"/>
    </source>
</evidence>
<name>A0A128A5Z8_9ARCH</name>
<gene>
    <name evidence="11 13" type="primary">pyrH</name>
    <name evidence="13" type="ORF">NDEV_2014</name>
</gene>
<dbReference type="KEGG" id="ndv:NDEV_2014"/>
<evidence type="ECO:0000256" key="7">
    <source>
        <dbReference type="ARBA" id="ARBA00022777"/>
    </source>
</evidence>
<accession>A0A128A5Z8</accession>
<evidence type="ECO:0000256" key="3">
    <source>
        <dbReference type="ARBA" id="ARBA00007614"/>
    </source>
</evidence>
<dbReference type="EC" id="2.7.4.22" evidence="11"/>
<dbReference type="GO" id="GO:0006225">
    <property type="term" value="P:UDP biosynthetic process"/>
    <property type="evidence" value="ECO:0007669"/>
    <property type="project" value="TreeGrafter"/>
</dbReference>
<comment type="catalytic activity">
    <reaction evidence="10 11">
        <text>UMP + ATP = UDP + ADP</text>
        <dbReference type="Rhea" id="RHEA:24400"/>
        <dbReference type="ChEBI" id="CHEBI:30616"/>
        <dbReference type="ChEBI" id="CHEBI:57865"/>
        <dbReference type="ChEBI" id="CHEBI:58223"/>
        <dbReference type="ChEBI" id="CHEBI:456216"/>
        <dbReference type="EC" id="2.7.4.22"/>
    </reaction>
</comment>
<comment type="activity regulation">
    <text evidence="11">Inhibited by UTP.</text>
</comment>
<dbReference type="InterPro" id="IPR036393">
    <property type="entry name" value="AceGlu_kinase-like_sf"/>
</dbReference>
<feature type="binding site" evidence="11">
    <location>
        <begin position="8"/>
        <end position="12"/>
    </location>
    <ligand>
        <name>ATP</name>
        <dbReference type="ChEBI" id="CHEBI:30616"/>
    </ligand>
</feature>
<keyword evidence="4 11" id="KW-0963">Cytoplasm</keyword>
<dbReference type="GO" id="GO:0005737">
    <property type="term" value="C:cytoplasm"/>
    <property type="evidence" value="ECO:0007669"/>
    <property type="project" value="UniProtKB-SubCell"/>
</dbReference>
<evidence type="ECO:0000256" key="1">
    <source>
        <dbReference type="ARBA" id="ARBA00004496"/>
    </source>
</evidence>
<evidence type="ECO:0000256" key="5">
    <source>
        <dbReference type="ARBA" id="ARBA00022679"/>
    </source>
</evidence>
<dbReference type="PIRSF" id="PIRSF005650">
    <property type="entry name" value="Uridylate_kin"/>
    <property type="match status" value="1"/>
</dbReference>
<comment type="subunit">
    <text evidence="11">Homohexamer.</text>
</comment>
<comment type="subcellular location">
    <subcellularLocation>
        <location evidence="1 11">Cytoplasm</location>
    </subcellularLocation>
</comment>
<feature type="binding site" evidence="11">
    <location>
        <position position="45"/>
    </location>
    <ligand>
        <name>ATP</name>
        <dbReference type="ChEBI" id="CHEBI:30616"/>
    </ligand>
</feature>
<dbReference type="AlphaFoldDB" id="A0A128A5Z8"/>
<dbReference type="Proteomes" id="UP000196239">
    <property type="component" value="Chromosome 1"/>
</dbReference>
<feature type="binding site" evidence="11">
    <location>
        <position position="44"/>
    </location>
    <ligand>
        <name>UMP</name>
        <dbReference type="ChEBI" id="CHEBI:57865"/>
    </ligand>
</feature>
<feature type="domain" description="Aspartate/glutamate/uridylate kinase" evidence="12">
    <location>
        <begin position="3"/>
        <end position="202"/>
    </location>
</feature>
<dbReference type="GO" id="GO:0005524">
    <property type="term" value="F:ATP binding"/>
    <property type="evidence" value="ECO:0007669"/>
    <property type="project" value="UniProtKB-KW"/>
</dbReference>
<organism evidence="13 14">
    <name type="scientific">Nitrosotalea devaniterrae</name>
    <dbReference type="NCBI Taxonomy" id="1078905"/>
    <lineage>
        <taxon>Archaea</taxon>
        <taxon>Nitrososphaerota</taxon>
        <taxon>Nitrososphaeria</taxon>
        <taxon>Nitrosotaleales</taxon>
        <taxon>Nitrosotaleaceae</taxon>
        <taxon>Nitrosotalea</taxon>
    </lineage>
</organism>
<dbReference type="PANTHER" id="PTHR42833">
    <property type="entry name" value="URIDYLATE KINASE"/>
    <property type="match status" value="1"/>
</dbReference>
<keyword evidence="9 11" id="KW-0665">Pyrimidine biosynthesis</keyword>
<dbReference type="InterPro" id="IPR011818">
    <property type="entry name" value="Uridylate_kinase_arch/spir"/>
</dbReference>
<comment type="function">
    <text evidence="11">Catalyzes the reversible phosphorylation of UMP to UDP.</text>
</comment>
<dbReference type="EMBL" id="LN890280">
    <property type="protein sequence ID" value="CUR52776.1"/>
    <property type="molecule type" value="Genomic_DNA"/>
</dbReference>
<dbReference type="HAMAP" id="MF_01220_A">
    <property type="entry name" value="PyrH_A"/>
    <property type="match status" value="1"/>
</dbReference>
<feature type="binding site" evidence="11">
    <location>
        <position position="149"/>
    </location>
    <ligand>
        <name>ATP</name>
        <dbReference type="ChEBI" id="CHEBI:30616"/>
    </ligand>
</feature>
<keyword evidence="7 11" id="KW-0418">Kinase</keyword>
<evidence type="ECO:0000256" key="6">
    <source>
        <dbReference type="ARBA" id="ARBA00022741"/>
    </source>
</evidence>
<dbReference type="NCBIfam" id="TIGR02076">
    <property type="entry name" value="pyrH_arch"/>
    <property type="match status" value="1"/>
</dbReference>
<dbReference type="InterPro" id="IPR011817">
    <property type="entry name" value="Uridylate_kinase"/>
</dbReference>
<feature type="binding site" evidence="11">
    <location>
        <position position="49"/>
    </location>
    <ligand>
        <name>ATP</name>
        <dbReference type="ChEBI" id="CHEBI:30616"/>
    </ligand>
</feature>
<dbReference type="InterPro" id="IPR001048">
    <property type="entry name" value="Asp/Glu/Uridylate_kinase"/>
</dbReference>
<dbReference type="SUPFAM" id="SSF53633">
    <property type="entry name" value="Carbamate kinase-like"/>
    <property type="match status" value="1"/>
</dbReference>
<feature type="binding site" evidence="11">
    <location>
        <position position="140"/>
    </location>
    <ligand>
        <name>ATP</name>
        <dbReference type="ChEBI" id="CHEBI:30616"/>
    </ligand>
</feature>
<dbReference type="Gene3D" id="3.40.1160.10">
    <property type="entry name" value="Acetylglutamate kinase-like"/>
    <property type="match status" value="1"/>
</dbReference>
<evidence type="ECO:0000256" key="10">
    <source>
        <dbReference type="ARBA" id="ARBA00047767"/>
    </source>
</evidence>
<dbReference type="GO" id="GO:0044210">
    <property type="term" value="P:'de novo' CTP biosynthetic process"/>
    <property type="evidence" value="ECO:0007669"/>
    <property type="project" value="UniProtKB-UniRule"/>
</dbReference>
<feature type="binding site" evidence="11">
    <location>
        <begin position="114"/>
        <end position="120"/>
    </location>
    <ligand>
        <name>UMP</name>
        <dbReference type="ChEBI" id="CHEBI:57865"/>
    </ligand>
</feature>